<sequence length="571" mass="62324">MSIQQDSLLAPSPSTTRAVAVHLSYDAKSDKIAYASGKSVYVRSVSDPADAKQFIRHNYNTTVAKFSPSGFYVASADEAGNVKVWDPIGEEMVIKSEFQILNGRINDIAWDADSQRIIVVGDGKERYGHCLTMDTGNTVGEISGHSAPINAVSIRPVRPYKAVTVSDDGGLVFYQGPPFKFVKSVRNNHSNFVRDVRYSDDGNTIVSVGADKKIVLYEGKTGDLIKVIENAHDGGIFSISWKGDKFVTSSADSKVKLWDSEGSLLKTWSLPKKVENHILGVITTTDYILALTLSGELYYFEENQNDYVQVIQGQQKSITALNVDNNQITTGAYDGRVLRDGKIIEGHSNLVVGILSKPAPVSTAWDDTLRKLDSSISVKLSSQPKDIAGNNSIIAVLDQDRVTAYDPSLKQINELSIEATSLGVSEKYIIIGTSEKVLVYDTSLKLINDKLPALRSPSSVVSISPNEKYVAVGDNGGRITLFDIDSGSVKTSRWSFHTAKVNSISWNEDNDHVVSGSLDTNIIIYSVEKPSRNIKALNSHKEGVNGVAWRSQDKIVSVGSDATVKEWSVTY</sequence>
<dbReference type="PANTHER" id="PTHR19856:SF0">
    <property type="entry name" value="WD REPEAT-CONTAINING PROTEIN 1"/>
    <property type="match status" value="1"/>
</dbReference>
<name>A0A1B2JEA5_PICPA</name>
<organism evidence="4 5">
    <name type="scientific">Komagataella pastoris</name>
    <name type="common">Yeast</name>
    <name type="synonym">Pichia pastoris</name>
    <dbReference type="NCBI Taxonomy" id="4922"/>
    <lineage>
        <taxon>Eukaryota</taxon>
        <taxon>Fungi</taxon>
        <taxon>Dikarya</taxon>
        <taxon>Ascomycota</taxon>
        <taxon>Saccharomycotina</taxon>
        <taxon>Pichiomycetes</taxon>
        <taxon>Pichiales</taxon>
        <taxon>Pichiaceae</taxon>
        <taxon>Komagataella</taxon>
    </lineage>
</organism>
<dbReference type="GO" id="GO:0030042">
    <property type="term" value="P:actin filament depolymerization"/>
    <property type="evidence" value="ECO:0007669"/>
    <property type="project" value="TreeGrafter"/>
</dbReference>
<keyword evidence="5" id="KW-1185">Reference proteome</keyword>
<dbReference type="GO" id="GO:0030864">
    <property type="term" value="C:cortical actin cytoskeleton"/>
    <property type="evidence" value="ECO:0007669"/>
    <property type="project" value="TreeGrafter"/>
</dbReference>
<dbReference type="PANTHER" id="PTHR19856">
    <property type="entry name" value="WD-REPEATCONTAINING PROTEIN WDR1"/>
    <property type="match status" value="1"/>
</dbReference>
<dbReference type="PROSITE" id="PS50082">
    <property type="entry name" value="WD_REPEATS_2"/>
    <property type="match status" value="5"/>
</dbReference>
<dbReference type="InterPro" id="IPR015943">
    <property type="entry name" value="WD40/YVTN_repeat-like_dom_sf"/>
</dbReference>
<dbReference type="GO" id="GO:0051015">
    <property type="term" value="F:actin filament binding"/>
    <property type="evidence" value="ECO:0007669"/>
    <property type="project" value="TreeGrafter"/>
</dbReference>
<dbReference type="PROSITE" id="PS50294">
    <property type="entry name" value="WD_REPEATS_REGION"/>
    <property type="match status" value="2"/>
</dbReference>
<evidence type="ECO:0000256" key="2">
    <source>
        <dbReference type="ARBA" id="ARBA00022737"/>
    </source>
</evidence>
<accession>A0A1B2JEA5</accession>
<dbReference type="EMBL" id="CP014586">
    <property type="protein sequence ID" value="ANZ76313.1"/>
    <property type="molecule type" value="Genomic_DNA"/>
</dbReference>
<proteinExistence type="predicted"/>
<feature type="repeat" description="WD" evidence="3">
    <location>
        <begin position="54"/>
        <end position="86"/>
    </location>
</feature>
<feature type="repeat" description="WD" evidence="3">
    <location>
        <begin position="229"/>
        <end position="259"/>
    </location>
</feature>
<reference evidence="4 5" key="1">
    <citation type="submission" date="2016-02" db="EMBL/GenBank/DDBJ databases">
        <title>Comparative genomic and transcriptomic foundation for Pichia pastoris.</title>
        <authorList>
            <person name="Love K.R."/>
            <person name="Shah K.A."/>
            <person name="Whittaker C.A."/>
            <person name="Wu J."/>
            <person name="Bartlett M.C."/>
            <person name="Ma D."/>
            <person name="Leeson R.L."/>
            <person name="Priest M."/>
            <person name="Young S.K."/>
            <person name="Love J.C."/>
        </authorList>
    </citation>
    <scope>NUCLEOTIDE SEQUENCE [LARGE SCALE GENOMIC DNA]</scope>
    <source>
        <strain evidence="4 5">ATCC 28485</strain>
    </source>
</reference>
<dbReference type="SMART" id="SM00320">
    <property type="entry name" value="WD40"/>
    <property type="match status" value="7"/>
</dbReference>
<dbReference type="OrthoDB" id="2306at2759"/>
<protein>
    <submittedName>
        <fullName evidence="4">BA75_04211T0</fullName>
    </submittedName>
</protein>
<dbReference type="AlphaFoldDB" id="A0A1B2JEA5"/>
<evidence type="ECO:0000313" key="5">
    <source>
        <dbReference type="Proteomes" id="UP000094565"/>
    </source>
</evidence>
<feature type="repeat" description="WD" evidence="3">
    <location>
        <begin position="494"/>
        <end position="535"/>
    </location>
</feature>
<evidence type="ECO:0000313" key="4">
    <source>
        <dbReference type="EMBL" id="ANZ76313.1"/>
    </source>
</evidence>
<gene>
    <name evidence="4" type="primary">AIP1</name>
    <name evidence="4" type="ORF">ATY40_BA7504211</name>
</gene>
<dbReference type="Proteomes" id="UP000094565">
    <property type="component" value="Chromosome 3"/>
</dbReference>
<dbReference type="InterPro" id="IPR001680">
    <property type="entry name" value="WD40_rpt"/>
</dbReference>
<dbReference type="Pfam" id="PF00400">
    <property type="entry name" value="WD40"/>
    <property type="match status" value="5"/>
</dbReference>
<dbReference type="FunFam" id="2.130.10.10:FF:000102">
    <property type="entry name" value="Actin-interacting protein 1"/>
    <property type="match status" value="1"/>
</dbReference>
<evidence type="ECO:0000256" key="3">
    <source>
        <dbReference type="PROSITE-ProRule" id="PRU00221"/>
    </source>
</evidence>
<keyword evidence="2" id="KW-0677">Repeat</keyword>
<evidence type="ECO:0000256" key="1">
    <source>
        <dbReference type="ARBA" id="ARBA00022574"/>
    </source>
</evidence>
<feature type="repeat" description="WD" evidence="3">
    <location>
        <begin position="537"/>
        <end position="571"/>
    </location>
</feature>
<dbReference type="SUPFAM" id="SSF63829">
    <property type="entry name" value="Calcium-dependent phosphotriesterase"/>
    <property type="match status" value="1"/>
</dbReference>
<dbReference type="InterPro" id="IPR036322">
    <property type="entry name" value="WD40_repeat_dom_sf"/>
</dbReference>
<keyword evidence="1 3" id="KW-0853">WD repeat</keyword>
<dbReference type="SUPFAM" id="SSF50978">
    <property type="entry name" value="WD40 repeat-like"/>
    <property type="match status" value="1"/>
</dbReference>
<feature type="repeat" description="WD" evidence="3">
    <location>
        <begin position="186"/>
        <end position="227"/>
    </location>
</feature>
<dbReference type="Gene3D" id="2.130.10.10">
    <property type="entry name" value="YVTN repeat-like/Quinoprotein amine dehydrogenase"/>
    <property type="match status" value="2"/>
</dbReference>